<evidence type="ECO:0000313" key="3">
    <source>
        <dbReference type="Proteomes" id="UP000030745"/>
    </source>
</evidence>
<dbReference type="InterPro" id="IPR029058">
    <property type="entry name" value="AB_hydrolase_fold"/>
</dbReference>
<dbReference type="OrthoDB" id="66964at2759"/>
<dbReference type="Proteomes" id="UP000030745">
    <property type="component" value="Unassembled WGS sequence"/>
</dbReference>
<evidence type="ECO:0000313" key="2">
    <source>
        <dbReference type="EMBL" id="KDO27472.1"/>
    </source>
</evidence>
<dbReference type="PRINTS" id="PR00625">
    <property type="entry name" value="JDOMAIN"/>
</dbReference>
<dbReference type="PROSITE" id="PS00636">
    <property type="entry name" value="DNAJ_1"/>
    <property type="match status" value="1"/>
</dbReference>
<sequence>MATRWDGAGVPDVLIAHAAVVCAAVASGDADRFLHEDPAALPYSVYFSLPPLYASDEFVLVETPDCVVCCVKAPGTAQQLIEVTERQTIFQYAGRVHASFHKRAVYIRSVLEELTEATKPLVFTGHSTAGSIAQLCLLETLFRYCCSDELQFAIETIDADHREKNPRTLMSLHELSDALQLDLEMLLPQPSIAADMARRFYAVGFGAPCAASANCRELFTSLNLPLQLITLVNEYDCIPSIYNVAQAASVAAKTTTKFIAISKATASLLGLFPTVERLDMEGSGVNLAPSVYIKMTWCILATTAYVNMTWSVLHKVFRQFQDHVLGPAWRDVQYVPFGSYAFLAKESFELVIENDADAVLGKLQATLEVLSAHALWQHVMPAYLSQVLKRVDDRHPDMDHYERLQVPRDASSTAIVAAYRSLALRWHSDRWSRSCDSTELAFAEDMFKLLAEAYEVLSDPRARAEYDASLAHAKRADTTKLFSLSLDDALLLFQREADKWQWVVRPMARSASNALGVARAKLTPHRFETGNHDNVFLGHKMRVLRDDTTITYVGRDDVLPTDRPLSSKLSGRTAASLVGGAVALGAGVALVMNAWSQYSDGMKRQRQAHTVHQMPPLYLERLLTDDVDDDASLEVLEEFYDCLDELELARLQQSAEDTFFDCLESTLTVCDDTEHRVVFPNGASVRTPFGRGVVVDASLDGIYSIEIHGLGTAVFSSLARATDEIERLEFGAKVLFTEFDPSGDGAVPIADGVALVQKLCRAAGLSPPDAMPTSDDTLSWTAFWEWVSLEAVRKLEALEAEHDVEYSGGWWPRYLGSFAYSPPPVTKPLRSQSAPMLSAVVATPPTSLERQRRPTVTSRKSLHVEAAQLECLVDHDWLTKEDAYHLKTLMLSDDAGLQKCALETIHTMQEAWEVESEGGCLITSAFSPVDAPDVDDDRQVEANGAPRYDERECLDVMCSLLSAAGVRRLLLEHGVDVPDQASFTHRDLHGLALTYLADEPL</sequence>
<dbReference type="Pfam" id="PF00226">
    <property type="entry name" value="DnaJ"/>
    <property type="match status" value="1"/>
</dbReference>
<accession>A0A067CKZ0</accession>
<reference evidence="2 3" key="1">
    <citation type="journal article" date="2013" name="PLoS Genet.">
        <title>Distinctive expansion of potential virulence genes in the genome of the oomycete fish pathogen Saprolegnia parasitica.</title>
        <authorList>
            <person name="Jiang R.H."/>
            <person name="de Bruijn I."/>
            <person name="Haas B.J."/>
            <person name="Belmonte R."/>
            <person name="Lobach L."/>
            <person name="Christie J."/>
            <person name="van den Ackerveken G."/>
            <person name="Bottin A."/>
            <person name="Bulone V."/>
            <person name="Diaz-Moreno S.M."/>
            <person name="Dumas B."/>
            <person name="Fan L."/>
            <person name="Gaulin E."/>
            <person name="Govers F."/>
            <person name="Grenville-Briggs L.J."/>
            <person name="Horner N.R."/>
            <person name="Levin J.Z."/>
            <person name="Mammella M."/>
            <person name="Meijer H.J."/>
            <person name="Morris P."/>
            <person name="Nusbaum C."/>
            <person name="Oome S."/>
            <person name="Phillips A.J."/>
            <person name="van Rooyen D."/>
            <person name="Rzeszutek E."/>
            <person name="Saraiva M."/>
            <person name="Secombes C.J."/>
            <person name="Seidl M.F."/>
            <person name="Snel B."/>
            <person name="Stassen J.H."/>
            <person name="Sykes S."/>
            <person name="Tripathy S."/>
            <person name="van den Berg H."/>
            <person name="Vega-Arreguin J.C."/>
            <person name="Wawra S."/>
            <person name="Young S.K."/>
            <person name="Zeng Q."/>
            <person name="Dieguez-Uribeondo J."/>
            <person name="Russ C."/>
            <person name="Tyler B.M."/>
            <person name="van West P."/>
        </authorList>
    </citation>
    <scope>NUCLEOTIDE SEQUENCE [LARGE SCALE GENOMIC DNA]</scope>
    <source>
        <strain evidence="2 3">CBS 223.65</strain>
    </source>
</reference>
<dbReference type="AlphaFoldDB" id="A0A067CKZ0"/>
<keyword evidence="3" id="KW-1185">Reference proteome</keyword>
<dbReference type="VEuPathDB" id="FungiDB:SPRG_20331"/>
<proteinExistence type="predicted"/>
<dbReference type="EMBL" id="KK583217">
    <property type="protein sequence ID" value="KDO27472.1"/>
    <property type="molecule type" value="Genomic_DNA"/>
</dbReference>
<dbReference type="CDD" id="cd06257">
    <property type="entry name" value="DnaJ"/>
    <property type="match status" value="1"/>
</dbReference>
<dbReference type="SMART" id="SM00271">
    <property type="entry name" value="DnaJ"/>
    <property type="match status" value="1"/>
</dbReference>
<dbReference type="InterPro" id="IPR001623">
    <property type="entry name" value="DnaJ_domain"/>
</dbReference>
<feature type="domain" description="J" evidence="1">
    <location>
        <begin position="399"/>
        <end position="470"/>
    </location>
</feature>
<dbReference type="InterPro" id="IPR018253">
    <property type="entry name" value="DnaJ_domain_CS"/>
</dbReference>
<dbReference type="OMA" id="NASMDFY"/>
<dbReference type="Gene3D" id="3.40.50.1820">
    <property type="entry name" value="alpha/beta hydrolase"/>
    <property type="match status" value="1"/>
</dbReference>
<dbReference type="SUPFAM" id="SSF46565">
    <property type="entry name" value="Chaperone J-domain"/>
    <property type="match status" value="1"/>
</dbReference>
<dbReference type="STRING" id="695850.A0A067CKZ0"/>
<dbReference type="PROSITE" id="PS50076">
    <property type="entry name" value="DNAJ_2"/>
    <property type="match status" value="1"/>
</dbReference>
<dbReference type="PANTHER" id="PTHR24074">
    <property type="entry name" value="CO-CHAPERONE PROTEIN DJLA"/>
    <property type="match status" value="1"/>
</dbReference>
<dbReference type="InterPro" id="IPR050817">
    <property type="entry name" value="DjlA_DnaK_co-chaperone"/>
</dbReference>
<name>A0A067CKZ0_SAPPC</name>
<evidence type="ECO:0000259" key="1">
    <source>
        <dbReference type="PROSITE" id="PS50076"/>
    </source>
</evidence>
<gene>
    <name evidence="2" type="ORF">SPRG_20331</name>
</gene>
<dbReference type="InterPro" id="IPR036869">
    <property type="entry name" value="J_dom_sf"/>
</dbReference>
<organism evidence="2 3">
    <name type="scientific">Saprolegnia parasitica (strain CBS 223.65)</name>
    <dbReference type="NCBI Taxonomy" id="695850"/>
    <lineage>
        <taxon>Eukaryota</taxon>
        <taxon>Sar</taxon>
        <taxon>Stramenopiles</taxon>
        <taxon>Oomycota</taxon>
        <taxon>Saprolegniomycetes</taxon>
        <taxon>Saprolegniales</taxon>
        <taxon>Saprolegniaceae</taxon>
        <taxon>Saprolegnia</taxon>
    </lineage>
</organism>
<dbReference type="RefSeq" id="XP_012201944.1">
    <property type="nucleotide sequence ID" value="XM_012346554.1"/>
</dbReference>
<dbReference type="Gene3D" id="1.10.287.110">
    <property type="entry name" value="DnaJ domain"/>
    <property type="match status" value="1"/>
</dbReference>
<dbReference type="KEGG" id="spar:SPRG_20331"/>
<protein>
    <recommendedName>
        <fullName evidence="1">J domain-containing protein</fullName>
    </recommendedName>
</protein>
<dbReference type="GeneID" id="24141500"/>